<evidence type="ECO:0000256" key="5">
    <source>
        <dbReference type="SAM" id="Phobius"/>
    </source>
</evidence>
<comment type="subcellular location">
    <subcellularLocation>
        <location evidence="1">Membrane</location>
        <topology evidence="1">Multi-pass membrane protein</topology>
    </subcellularLocation>
</comment>
<reference evidence="7 8" key="1">
    <citation type="submission" date="2016-02" db="EMBL/GenBank/DDBJ databases">
        <title>Paenibacillus sp. LPB0068, isolated from Crassostrea gigas.</title>
        <authorList>
            <person name="Shin S.-K."/>
            <person name="Yi H."/>
        </authorList>
    </citation>
    <scope>NUCLEOTIDE SEQUENCE [LARGE SCALE GENOMIC DNA]</scope>
    <source>
        <strain evidence="7 8">LPB0068</strain>
    </source>
</reference>
<keyword evidence="2 5" id="KW-0812">Transmembrane</keyword>
<evidence type="ECO:0000256" key="4">
    <source>
        <dbReference type="ARBA" id="ARBA00023136"/>
    </source>
</evidence>
<evidence type="ECO:0000259" key="6">
    <source>
        <dbReference type="Pfam" id="PF04893"/>
    </source>
</evidence>
<dbReference type="RefSeq" id="WP_068654653.1">
    <property type="nucleotide sequence ID" value="NZ_CP017770.1"/>
</dbReference>
<evidence type="ECO:0000256" key="3">
    <source>
        <dbReference type="ARBA" id="ARBA00022989"/>
    </source>
</evidence>
<feature type="domain" description="Yip1" evidence="6">
    <location>
        <begin position="14"/>
        <end position="184"/>
    </location>
</feature>
<feature type="transmembrane region" description="Helical" evidence="5">
    <location>
        <begin position="105"/>
        <end position="125"/>
    </location>
</feature>
<keyword evidence="8" id="KW-1185">Reference proteome</keyword>
<evidence type="ECO:0000256" key="2">
    <source>
        <dbReference type="ARBA" id="ARBA00022692"/>
    </source>
</evidence>
<evidence type="ECO:0000256" key="1">
    <source>
        <dbReference type="ARBA" id="ARBA00004141"/>
    </source>
</evidence>
<keyword evidence="4 5" id="KW-0472">Membrane</keyword>
<dbReference type="KEGG" id="pcx:LPB68_10770"/>
<feature type="transmembrane region" description="Helical" evidence="5">
    <location>
        <begin position="36"/>
        <end position="55"/>
    </location>
</feature>
<dbReference type="InterPro" id="IPR006977">
    <property type="entry name" value="Yip1_dom"/>
</dbReference>
<dbReference type="OrthoDB" id="359441at2"/>
<comment type="caution">
    <text evidence="7">The sequence shown here is derived from an EMBL/GenBank/DDBJ whole genome shotgun (WGS) entry which is preliminary data.</text>
</comment>
<name>A0A167GBS9_9BACL</name>
<accession>A0A167GBS9</accession>
<dbReference type="EMBL" id="LSFN01000004">
    <property type="protein sequence ID" value="OAB77423.1"/>
    <property type="molecule type" value="Genomic_DNA"/>
</dbReference>
<feature type="transmembrane region" description="Helical" evidence="5">
    <location>
        <begin position="137"/>
        <end position="156"/>
    </location>
</feature>
<feature type="transmembrane region" description="Helical" evidence="5">
    <location>
        <begin position="168"/>
        <end position="193"/>
    </location>
</feature>
<protein>
    <recommendedName>
        <fullName evidence="6">Yip1 domain-containing protein</fullName>
    </recommendedName>
</protein>
<gene>
    <name evidence="7" type="ORF">PNBC_01765</name>
</gene>
<dbReference type="Pfam" id="PF04893">
    <property type="entry name" value="Yip1"/>
    <property type="match status" value="1"/>
</dbReference>
<dbReference type="STRING" id="1763538.LPB68_10770"/>
<evidence type="ECO:0000313" key="7">
    <source>
        <dbReference type="EMBL" id="OAB77423.1"/>
    </source>
</evidence>
<feature type="transmembrane region" description="Helical" evidence="5">
    <location>
        <begin position="75"/>
        <end position="93"/>
    </location>
</feature>
<proteinExistence type="predicted"/>
<keyword evidence="3 5" id="KW-1133">Transmembrane helix</keyword>
<dbReference type="AlphaFoldDB" id="A0A167GBS9"/>
<sequence>MSTWSKELIKYPFNLITHPFNGFWDLKYENNKKDNLFISFVVLFLLVITNILHSQYSGFLVHIYNPKGMNSIMEIVYVVVPVLFWSIANWSLTTLMDGEGKFVEIFNSTCFALIPLVIINFPWIWLSNVIALEETTFYYFSTSFAVLWFVFLLFVGNMTIHQYTPFKAIVTMLLTVVAMGFMAFLCLLFFSLVQQIISFVSVIYQEIVMRN</sequence>
<dbReference type="GO" id="GO:0016020">
    <property type="term" value="C:membrane"/>
    <property type="evidence" value="ECO:0007669"/>
    <property type="project" value="UniProtKB-SubCell"/>
</dbReference>
<evidence type="ECO:0000313" key="8">
    <source>
        <dbReference type="Proteomes" id="UP000077134"/>
    </source>
</evidence>
<organism evidence="7 8">
    <name type="scientific">Paenibacillus crassostreae</name>
    <dbReference type="NCBI Taxonomy" id="1763538"/>
    <lineage>
        <taxon>Bacteria</taxon>
        <taxon>Bacillati</taxon>
        <taxon>Bacillota</taxon>
        <taxon>Bacilli</taxon>
        <taxon>Bacillales</taxon>
        <taxon>Paenibacillaceae</taxon>
        <taxon>Paenibacillus</taxon>
    </lineage>
</organism>
<dbReference type="Proteomes" id="UP000077134">
    <property type="component" value="Unassembled WGS sequence"/>
</dbReference>